<proteinExistence type="predicted"/>
<keyword evidence="1" id="KW-0472">Membrane</keyword>
<accession>A0A5N1IHQ4</accession>
<evidence type="ECO:0000313" key="2">
    <source>
        <dbReference type="EMBL" id="KAA9324918.1"/>
    </source>
</evidence>
<feature type="transmembrane region" description="Helical" evidence="1">
    <location>
        <begin position="12"/>
        <end position="31"/>
    </location>
</feature>
<organism evidence="2 3">
    <name type="scientific">Adhaeribacter soli</name>
    <dbReference type="NCBI Taxonomy" id="2607655"/>
    <lineage>
        <taxon>Bacteria</taxon>
        <taxon>Pseudomonadati</taxon>
        <taxon>Bacteroidota</taxon>
        <taxon>Cytophagia</taxon>
        <taxon>Cytophagales</taxon>
        <taxon>Hymenobacteraceae</taxon>
        <taxon>Adhaeribacter</taxon>
    </lineage>
</organism>
<gene>
    <name evidence="2" type="ORF">F0P94_19525</name>
</gene>
<evidence type="ECO:0000313" key="3">
    <source>
        <dbReference type="Proteomes" id="UP000326570"/>
    </source>
</evidence>
<sequence length="182" mass="20667">MFNLQLSIKQKTYALISGSILFGLVIYQLTLKRTIEAYQTNGFLKNQLSEAAEAPDALIQLKSINSNYEKAIIKYRKSATDHEGVLLDRVNKVCVKNAVRITSFNSLPTYKQGNQVVHTGFIKLTGRFTSILQVIFHLETKEAIGRLSSVKFILEKDYNQEVRRLSALVYIQYITLNNSSND</sequence>
<name>A0A5N1IHQ4_9BACT</name>
<protein>
    <submittedName>
        <fullName evidence="2">Uncharacterized protein</fullName>
    </submittedName>
</protein>
<dbReference type="Proteomes" id="UP000326570">
    <property type="component" value="Unassembled WGS sequence"/>
</dbReference>
<keyword evidence="1" id="KW-1133">Transmembrane helix</keyword>
<keyword evidence="3" id="KW-1185">Reference proteome</keyword>
<dbReference type="RefSeq" id="WP_150906263.1">
    <property type="nucleotide sequence ID" value="NZ_VTWT01000016.1"/>
</dbReference>
<dbReference type="EMBL" id="VTWT01000016">
    <property type="protein sequence ID" value="KAA9324918.1"/>
    <property type="molecule type" value="Genomic_DNA"/>
</dbReference>
<reference evidence="2 3" key="1">
    <citation type="submission" date="2019-09" db="EMBL/GenBank/DDBJ databases">
        <title>Genome sequence of Adhaeribacter sp. M2.</title>
        <authorList>
            <person name="Srinivasan S."/>
        </authorList>
    </citation>
    <scope>NUCLEOTIDE SEQUENCE [LARGE SCALE GENOMIC DNA]</scope>
    <source>
        <strain evidence="2 3">M2</strain>
    </source>
</reference>
<dbReference type="AlphaFoldDB" id="A0A5N1IHQ4"/>
<keyword evidence="1" id="KW-0812">Transmembrane</keyword>
<evidence type="ECO:0000256" key="1">
    <source>
        <dbReference type="SAM" id="Phobius"/>
    </source>
</evidence>
<comment type="caution">
    <text evidence="2">The sequence shown here is derived from an EMBL/GenBank/DDBJ whole genome shotgun (WGS) entry which is preliminary data.</text>
</comment>